<evidence type="ECO:0000259" key="1">
    <source>
        <dbReference type="PROSITE" id="PS50043"/>
    </source>
</evidence>
<dbReference type="CDD" id="cd06170">
    <property type="entry name" value="LuxR_C_like"/>
    <property type="match status" value="1"/>
</dbReference>
<dbReference type="AlphaFoldDB" id="A9KEX8"/>
<dbReference type="EMBL" id="CP000733">
    <property type="protein sequence ID" value="ABS76938.1"/>
    <property type="molecule type" value="Genomic_DNA"/>
</dbReference>
<evidence type="ECO:0000313" key="2">
    <source>
        <dbReference type="EMBL" id="ABS76938.1"/>
    </source>
</evidence>
<dbReference type="HOGENOM" id="CLU_1966876_0_0_6"/>
<dbReference type="SUPFAM" id="SSF46894">
    <property type="entry name" value="C-terminal effector domain of the bipartite response regulators"/>
    <property type="match status" value="1"/>
</dbReference>
<name>A9KEX8_COXBN</name>
<dbReference type="Proteomes" id="UP000008555">
    <property type="component" value="Chromosome"/>
</dbReference>
<dbReference type="PROSITE" id="PS00622">
    <property type="entry name" value="HTH_LUXR_1"/>
    <property type="match status" value="1"/>
</dbReference>
<dbReference type="InterPro" id="IPR016032">
    <property type="entry name" value="Sig_transdc_resp-reg_C-effctor"/>
</dbReference>
<accession>A9KEX8</accession>
<dbReference type="SMART" id="SM00421">
    <property type="entry name" value="HTH_LUXR"/>
    <property type="match status" value="1"/>
</dbReference>
<dbReference type="PROSITE" id="PS50043">
    <property type="entry name" value="HTH_LUXR_2"/>
    <property type="match status" value="1"/>
</dbReference>
<organism evidence="2 3">
    <name type="scientific">Coxiella burnetii (strain Dugway 5J108-111)</name>
    <dbReference type="NCBI Taxonomy" id="434922"/>
    <lineage>
        <taxon>Bacteria</taxon>
        <taxon>Pseudomonadati</taxon>
        <taxon>Pseudomonadota</taxon>
        <taxon>Gammaproteobacteria</taxon>
        <taxon>Legionellales</taxon>
        <taxon>Coxiellaceae</taxon>
        <taxon>Coxiella</taxon>
    </lineage>
</organism>
<gene>
    <name evidence="2" type="ordered locus">CBUD_0034</name>
</gene>
<proteinExistence type="predicted"/>
<protein>
    <submittedName>
        <fullName evidence="2">Bacterial regulatory protein, luxR family</fullName>
    </submittedName>
</protein>
<sequence>MSDTNFQIWIKGLLASEDKKTKIPPKSPQKRFLDRHYVGEPYPKVYFTNREFTIATYLLKGYRYKQIAEVLNLSSRSVEFYIQNMREKFYCRNKRALIGVLKNIDILSHHPRDKSGDDGPKIEEKRK</sequence>
<feature type="domain" description="HTH luxR-type" evidence="1">
    <location>
        <begin position="40"/>
        <end position="105"/>
    </location>
</feature>
<dbReference type="InterPro" id="IPR036388">
    <property type="entry name" value="WH-like_DNA-bd_sf"/>
</dbReference>
<dbReference type="GO" id="GO:0003677">
    <property type="term" value="F:DNA binding"/>
    <property type="evidence" value="ECO:0007669"/>
    <property type="project" value="InterPro"/>
</dbReference>
<dbReference type="Pfam" id="PF00196">
    <property type="entry name" value="GerE"/>
    <property type="match status" value="1"/>
</dbReference>
<dbReference type="RefSeq" id="WP_010958453.1">
    <property type="nucleotide sequence ID" value="NC_009727.1"/>
</dbReference>
<dbReference type="KEGG" id="cbd:CBUD_0034"/>
<evidence type="ECO:0000313" key="3">
    <source>
        <dbReference type="Proteomes" id="UP000008555"/>
    </source>
</evidence>
<dbReference type="PRINTS" id="PR00038">
    <property type="entry name" value="HTHLUXR"/>
</dbReference>
<dbReference type="GO" id="GO:0006355">
    <property type="term" value="P:regulation of DNA-templated transcription"/>
    <property type="evidence" value="ECO:0007669"/>
    <property type="project" value="InterPro"/>
</dbReference>
<dbReference type="InterPro" id="IPR000792">
    <property type="entry name" value="Tscrpt_reg_LuxR_C"/>
</dbReference>
<dbReference type="Gene3D" id="1.10.10.10">
    <property type="entry name" value="Winged helix-like DNA-binding domain superfamily/Winged helix DNA-binding domain"/>
    <property type="match status" value="1"/>
</dbReference>
<reference evidence="2 3" key="1">
    <citation type="journal article" date="2009" name="Infect. Immun.">
        <title>Comparative genomics reveal extensive transposon-mediated genomic plasticity and diversity among potential effector proteins within the genus Coxiella.</title>
        <authorList>
            <person name="Beare P.A."/>
            <person name="Unsworth N."/>
            <person name="Andoh M."/>
            <person name="Voth D.E."/>
            <person name="Omsland A."/>
            <person name="Gilk S.D."/>
            <person name="Williams K.P."/>
            <person name="Sobral B.W."/>
            <person name="Kupko J.J.III."/>
            <person name="Porcella S.F."/>
            <person name="Samuel J.E."/>
            <person name="Heinzen R.A."/>
        </authorList>
    </citation>
    <scope>NUCLEOTIDE SEQUENCE [LARGE SCALE GENOMIC DNA]</scope>
    <source>
        <strain evidence="2 3">Dugway 5J108-111</strain>
    </source>
</reference>